<proteinExistence type="predicted"/>
<reference evidence="2" key="1">
    <citation type="submission" date="2018-05" db="EMBL/GenBank/DDBJ databases">
        <authorList>
            <person name="Lanie J.A."/>
            <person name="Ng W.-L."/>
            <person name="Kazmierczak K.M."/>
            <person name="Andrzejewski T.M."/>
            <person name="Davidsen T.M."/>
            <person name="Wayne K.J."/>
            <person name="Tettelin H."/>
            <person name="Glass J.I."/>
            <person name="Rusch D."/>
            <person name="Podicherti R."/>
            <person name="Tsui H.-C.T."/>
            <person name="Winkler M.E."/>
        </authorList>
    </citation>
    <scope>NUCLEOTIDE SEQUENCE</scope>
</reference>
<dbReference type="Gene3D" id="2.60.450.10">
    <property type="entry name" value="Lipopolysaccharide (LPS) transport protein A like domain"/>
    <property type="match status" value="1"/>
</dbReference>
<accession>A0A381X380</accession>
<dbReference type="AlphaFoldDB" id="A0A381X380"/>
<dbReference type="Pfam" id="PF03968">
    <property type="entry name" value="LptD_N"/>
    <property type="match status" value="1"/>
</dbReference>
<name>A0A381X380_9ZZZZ</name>
<sequence>MFEGSIEINFGSFRIFGNNALLSYENETLTLTGDPASITSELKEINGEAKKFIIHPNQSLEMIGNATLNNNNQSISSQLITYQIDQNG</sequence>
<dbReference type="EMBL" id="UINC01013608">
    <property type="protein sequence ID" value="SVA58683.1"/>
    <property type="molecule type" value="Genomic_DNA"/>
</dbReference>
<evidence type="ECO:0000313" key="2">
    <source>
        <dbReference type="EMBL" id="SVA58683.1"/>
    </source>
</evidence>
<evidence type="ECO:0000259" key="1">
    <source>
        <dbReference type="Pfam" id="PF03968"/>
    </source>
</evidence>
<dbReference type="InterPro" id="IPR005653">
    <property type="entry name" value="OstA-like_N"/>
</dbReference>
<protein>
    <recommendedName>
        <fullName evidence="1">Organic solvent tolerance-like N-terminal domain-containing protein</fullName>
    </recommendedName>
</protein>
<gene>
    <name evidence="2" type="ORF">METZ01_LOCUS111537</name>
</gene>
<organism evidence="2">
    <name type="scientific">marine metagenome</name>
    <dbReference type="NCBI Taxonomy" id="408172"/>
    <lineage>
        <taxon>unclassified sequences</taxon>
        <taxon>metagenomes</taxon>
        <taxon>ecological metagenomes</taxon>
    </lineage>
</organism>
<feature type="domain" description="Organic solvent tolerance-like N-terminal" evidence="1">
    <location>
        <begin position="2"/>
        <end position="86"/>
    </location>
</feature>